<gene>
    <name evidence="1" type="ORF">HZF10_17375</name>
</gene>
<name>A0A7Y8Y537_9FLAO</name>
<reference evidence="1 2" key="1">
    <citation type="submission" date="2020-07" db="EMBL/GenBank/DDBJ databases">
        <authorList>
            <person name="Sun Q."/>
        </authorList>
    </citation>
    <scope>NUCLEOTIDE SEQUENCE [LARGE SCALE GENOMIC DNA]</scope>
    <source>
        <strain evidence="1 2">MAH-1</strain>
    </source>
</reference>
<evidence type="ECO:0000313" key="1">
    <source>
        <dbReference type="EMBL" id="NYA72702.1"/>
    </source>
</evidence>
<dbReference type="EMBL" id="JACBJI010000011">
    <property type="protein sequence ID" value="NYA72702.1"/>
    <property type="molecule type" value="Genomic_DNA"/>
</dbReference>
<accession>A0A7Y8Y537</accession>
<sequence>MERFKYFNSEKRMRVYIPKMLYWILKKDSSFSFYISSTSVVESENKQTLYLNIEIGFYFEDYKKFTFTISEIKSYLNAKYLPFNKLTDENLKGDYLCSNFGFLRIIAERTTIKQIEANVEMPFYIEFFENKNSVILKVN</sequence>
<proteinExistence type="predicted"/>
<protein>
    <submittedName>
        <fullName evidence="1">Uncharacterized protein</fullName>
    </submittedName>
</protein>
<dbReference type="AlphaFoldDB" id="A0A7Y8Y537"/>
<dbReference type="Proteomes" id="UP000535020">
    <property type="component" value="Unassembled WGS sequence"/>
</dbReference>
<organism evidence="1 2">
    <name type="scientific">Flavobacterium agri</name>
    <dbReference type="NCBI Taxonomy" id="2743471"/>
    <lineage>
        <taxon>Bacteria</taxon>
        <taxon>Pseudomonadati</taxon>
        <taxon>Bacteroidota</taxon>
        <taxon>Flavobacteriia</taxon>
        <taxon>Flavobacteriales</taxon>
        <taxon>Flavobacteriaceae</taxon>
        <taxon>Flavobacterium</taxon>
    </lineage>
</organism>
<comment type="caution">
    <text evidence="1">The sequence shown here is derived from an EMBL/GenBank/DDBJ whole genome shotgun (WGS) entry which is preliminary data.</text>
</comment>
<evidence type="ECO:0000313" key="2">
    <source>
        <dbReference type="Proteomes" id="UP000535020"/>
    </source>
</evidence>
<keyword evidence="2" id="KW-1185">Reference proteome</keyword>
<dbReference type="RefSeq" id="WP_176007513.1">
    <property type="nucleotide sequence ID" value="NZ_JABWMI010000023.1"/>
</dbReference>